<dbReference type="InterPro" id="IPR029063">
    <property type="entry name" value="SAM-dependent_MTases_sf"/>
</dbReference>
<accession>A0AB37ZWQ3</accession>
<keyword evidence="4" id="KW-1185">Reference proteome</keyword>
<gene>
    <name evidence="3" type="ORF">SAMN04488525_101477</name>
</gene>
<reference evidence="3 4" key="1">
    <citation type="submission" date="2016-10" db="EMBL/GenBank/DDBJ databases">
        <authorList>
            <person name="Varghese N."/>
            <person name="Submissions S."/>
        </authorList>
    </citation>
    <scope>NUCLEOTIDE SEQUENCE [LARGE SCALE GENOMIC DNA]</scope>
    <source>
        <strain evidence="3 4">DSM 14526</strain>
    </source>
</reference>
<dbReference type="Gene3D" id="3.40.50.150">
    <property type="entry name" value="Vaccinia Virus protein VP39"/>
    <property type="match status" value="1"/>
</dbReference>
<evidence type="ECO:0000313" key="4">
    <source>
        <dbReference type="Proteomes" id="UP000199042"/>
    </source>
</evidence>
<dbReference type="EMBL" id="FNQH01000001">
    <property type="protein sequence ID" value="SDZ87601.1"/>
    <property type="molecule type" value="Genomic_DNA"/>
</dbReference>
<dbReference type="SUPFAM" id="SSF116734">
    <property type="entry name" value="DNA methylase specificity domain"/>
    <property type="match status" value="1"/>
</dbReference>
<organism evidence="3 4">
    <name type="scientific">Trichococcus collinsii</name>
    <dbReference type="NCBI Taxonomy" id="157076"/>
    <lineage>
        <taxon>Bacteria</taxon>
        <taxon>Bacillati</taxon>
        <taxon>Bacillota</taxon>
        <taxon>Bacilli</taxon>
        <taxon>Lactobacillales</taxon>
        <taxon>Carnobacteriaceae</taxon>
        <taxon>Trichococcus</taxon>
    </lineage>
</organism>
<dbReference type="RefSeq" id="WP_086984923.1">
    <property type="nucleotide sequence ID" value="NZ_FJNA01000001.1"/>
</dbReference>
<dbReference type="InterPro" id="IPR044946">
    <property type="entry name" value="Restrct_endonuc_typeI_TRD_sf"/>
</dbReference>
<keyword evidence="1" id="KW-0680">Restriction system</keyword>
<evidence type="ECO:0000313" key="3">
    <source>
        <dbReference type="EMBL" id="SDZ87601.1"/>
    </source>
</evidence>
<protein>
    <submittedName>
        <fullName evidence="3">Type I restriction modification DNA specificity domain-containing protein</fullName>
    </submittedName>
</protein>
<comment type="caution">
    <text evidence="3">The sequence shown here is derived from an EMBL/GenBank/DDBJ whole genome shotgun (WGS) entry which is preliminary data.</text>
</comment>
<dbReference type="Gene3D" id="3.90.220.20">
    <property type="entry name" value="DNA methylase specificity domains"/>
    <property type="match status" value="1"/>
</dbReference>
<sequence>MVLNKQLHHELKSIFGTKLDTKKFDEVSDLLNSGKILFSSDHSKLIQKILENKIFETVLAPTLNLGTTLAWLENKKIIAYEKNSSEYELSKQLFGNRDINIVNRDFYNEEIKDKFDVIIYTTPWGNVKKDNGKTARLEKEYINKALDCLNDDGLLVVTVPSSVLENRTWQDTRQKVIDNYSLEMTIYLGNAFDGTLIDWYILVISNNPQTDNVYYAKLNNNFDEISNKFISSSHEFLVESKDLQGRWDIKYMSPENATLRAQIYSKNTVKLGEIAEIISGIHVQSNERSELGDYMILSPKLIDNNMLIDNDDRYFFCNLEAVTHPKVKSAILQKNDIIIRLLGNLNWCRYDGSKKIIASPFMAIIRTKPEYSKYLEFFFESTTGQEYLKKQTNLFSIGRGVRSLTIADIKQFVVPNVDTLETATKFQEMHNPIIKVKTAFTAVGWDVREEIIIGNTVIDIGLYYNEELKGAIEVKNYKSSDLSKEKNFNIQFDRLKKKLGNAKLLVYLNEELYEYVNRQLIRLPEIPSPTKDLTHLDNSAYVEEKAKHVVIKQLQDDAVSISDNYINESIWIKRVFEKLERIEAKVDDMYQILIKMSEQIASYQSLIERQIDRAIGPEEIERIIQSFSDECSERIITQLNRNYTEQECMIEVEKLKASLGEKAWNKMDYSSQTFLFSSKLMYNKLISMGNVVDYSGVCLLVTKALEVEMSNRFFKQYVAFLTERYPGKANLLQWPTTLLNSYGKKMNQKNFTLGSVAYILCFSPVSEISDEQKGTNQSRLLEYTKSELFIEELDDETILEKLMQYAEWIEEVRKDYRNPSAHTNQLKKVDAENCFALVTDVEKILKTMLDAFKA</sequence>
<name>A0AB37ZWQ3_9LACT</name>
<evidence type="ECO:0000256" key="1">
    <source>
        <dbReference type="ARBA" id="ARBA00022747"/>
    </source>
</evidence>
<dbReference type="Proteomes" id="UP000199042">
    <property type="component" value="Unassembled WGS sequence"/>
</dbReference>
<evidence type="ECO:0000256" key="2">
    <source>
        <dbReference type="ARBA" id="ARBA00023125"/>
    </source>
</evidence>
<keyword evidence="2" id="KW-0238">DNA-binding</keyword>
<dbReference type="GO" id="GO:0009307">
    <property type="term" value="P:DNA restriction-modification system"/>
    <property type="evidence" value="ECO:0007669"/>
    <property type="project" value="UniProtKB-KW"/>
</dbReference>
<dbReference type="SUPFAM" id="SSF53335">
    <property type="entry name" value="S-adenosyl-L-methionine-dependent methyltransferases"/>
    <property type="match status" value="1"/>
</dbReference>
<dbReference type="AlphaFoldDB" id="A0AB37ZWQ3"/>
<dbReference type="GO" id="GO:0003677">
    <property type="term" value="F:DNA binding"/>
    <property type="evidence" value="ECO:0007669"/>
    <property type="project" value="UniProtKB-KW"/>
</dbReference>
<proteinExistence type="predicted"/>